<keyword evidence="1" id="KW-1133">Transmembrane helix</keyword>
<dbReference type="EMBL" id="JANIIK010000379">
    <property type="protein sequence ID" value="KAJ3583392.1"/>
    <property type="molecule type" value="Genomic_DNA"/>
</dbReference>
<evidence type="ECO:0000313" key="4">
    <source>
        <dbReference type="Proteomes" id="UP001148018"/>
    </source>
</evidence>
<reference evidence="3" key="1">
    <citation type="submission" date="2022-07" db="EMBL/GenBank/DDBJ databases">
        <title>Chromosome-level genome of Muraenolepis orangiensis.</title>
        <authorList>
            <person name="Kim J."/>
        </authorList>
    </citation>
    <scope>NUCLEOTIDE SEQUENCE</scope>
    <source>
        <strain evidence="3">KU_S4_2022</strain>
        <tissue evidence="3">Muscle</tissue>
    </source>
</reference>
<feature type="signal peptide" evidence="2">
    <location>
        <begin position="1"/>
        <end position="18"/>
    </location>
</feature>
<feature type="chain" id="PRO_5040467088" description="Immunoglobulin V-set domain-containing protein" evidence="2">
    <location>
        <begin position="19"/>
        <end position="187"/>
    </location>
</feature>
<dbReference type="AlphaFoldDB" id="A0A9Q0I1R7"/>
<keyword evidence="1" id="KW-0812">Transmembrane</keyword>
<evidence type="ECO:0008006" key="5">
    <source>
        <dbReference type="Google" id="ProtNLM"/>
    </source>
</evidence>
<accession>A0A9Q0I1R7</accession>
<evidence type="ECO:0000256" key="2">
    <source>
        <dbReference type="SAM" id="SignalP"/>
    </source>
</evidence>
<dbReference type="OrthoDB" id="8442846at2759"/>
<evidence type="ECO:0000256" key="1">
    <source>
        <dbReference type="SAM" id="Phobius"/>
    </source>
</evidence>
<comment type="caution">
    <text evidence="3">The sequence shown here is derived from an EMBL/GenBank/DDBJ whole genome shotgun (WGS) entry which is preliminary data.</text>
</comment>
<dbReference type="InterPro" id="IPR013783">
    <property type="entry name" value="Ig-like_fold"/>
</dbReference>
<sequence>MKISIFFLLLLDVHLSKEQQTTERSGEIVLKFDFQPRYDSYTKYCSKLFHRHVNVMDNRGFVDDFLRGRLTLIERSGSIEFRIANAQSTDGGDYRCYVDGTNVYKDFVAEISEPSTAPSMSTAPPTLLPGSGLPPYHNSGPVGPWTVNVLLITGVSIATIALAGCVTAVVVCCRRKKSKNKVVEVVE</sequence>
<keyword evidence="4" id="KW-1185">Reference proteome</keyword>
<gene>
    <name evidence="3" type="ORF">NHX12_017478</name>
</gene>
<dbReference type="Gene3D" id="2.60.40.10">
    <property type="entry name" value="Immunoglobulins"/>
    <property type="match status" value="1"/>
</dbReference>
<proteinExistence type="predicted"/>
<evidence type="ECO:0000313" key="3">
    <source>
        <dbReference type="EMBL" id="KAJ3583392.1"/>
    </source>
</evidence>
<keyword evidence="2" id="KW-0732">Signal</keyword>
<name>A0A9Q0I1R7_9TELE</name>
<organism evidence="3 4">
    <name type="scientific">Muraenolepis orangiensis</name>
    <name type="common">Patagonian moray cod</name>
    <dbReference type="NCBI Taxonomy" id="630683"/>
    <lineage>
        <taxon>Eukaryota</taxon>
        <taxon>Metazoa</taxon>
        <taxon>Chordata</taxon>
        <taxon>Craniata</taxon>
        <taxon>Vertebrata</taxon>
        <taxon>Euteleostomi</taxon>
        <taxon>Actinopterygii</taxon>
        <taxon>Neopterygii</taxon>
        <taxon>Teleostei</taxon>
        <taxon>Neoteleostei</taxon>
        <taxon>Acanthomorphata</taxon>
        <taxon>Zeiogadaria</taxon>
        <taxon>Gadariae</taxon>
        <taxon>Gadiformes</taxon>
        <taxon>Muraenolepidoidei</taxon>
        <taxon>Muraenolepididae</taxon>
        <taxon>Muraenolepis</taxon>
    </lineage>
</organism>
<feature type="transmembrane region" description="Helical" evidence="1">
    <location>
        <begin position="145"/>
        <end position="171"/>
    </location>
</feature>
<dbReference type="Proteomes" id="UP001148018">
    <property type="component" value="Unassembled WGS sequence"/>
</dbReference>
<protein>
    <recommendedName>
        <fullName evidence="5">Immunoglobulin V-set domain-containing protein</fullName>
    </recommendedName>
</protein>
<keyword evidence="1" id="KW-0472">Membrane</keyword>